<organism evidence="6 7">
    <name type="scientific">Bugula neritina</name>
    <name type="common">Brown bryozoan</name>
    <name type="synonym">Sertularia neritina</name>
    <dbReference type="NCBI Taxonomy" id="10212"/>
    <lineage>
        <taxon>Eukaryota</taxon>
        <taxon>Metazoa</taxon>
        <taxon>Spiralia</taxon>
        <taxon>Lophotrochozoa</taxon>
        <taxon>Bryozoa</taxon>
        <taxon>Gymnolaemata</taxon>
        <taxon>Cheilostomatida</taxon>
        <taxon>Flustrina</taxon>
        <taxon>Buguloidea</taxon>
        <taxon>Bugulidae</taxon>
        <taxon>Bugula</taxon>
    </lineage>
</organism>
<dbReference type="AlphaFoldDB" id="A0A7J7ISY7"/>
<comment type="subcellular location">
    <subcellularLocation>
        <location evidence="1">Membrane</location>
        <topology evidence="1">Multi-pass membrane protein</topology>
    </subcellularLocation>
</comment>
<dbReference type="GO" id="GO:0016020">
    <property type="term" value="C:membrane"/>
    <property type="evidence" value="ECO:0007669"/>
    <property type="project" value="UniProtKB-SubCell"/>
</dbReference>
<feature type="transmembrane region" description="Helical" evidence="5">
    <location>
        <begin position="34"/>
        <end position="54"/>
    </location>
</feature>
<dbReference type="EMBL" id="VXIV02003521">
    <property type="protein sequence ID" value="KAF6016511.1"/>
    <property type="molecule type" value="Genomic_DNA"/>
</dbReference>
<dbReference type="GO" id="GO:0015179">
    <property type="term" value="F:L-amino acid transmembrane transporter activity"/>
    <property type="evidence" value="ECO:0007669"/>
    <property type="project" value="TreeGrafter"/>
</dbReference>
<keyword evidence="2 5" id="KW-0812">Transmembrane</keyword>
<dbReference type="Pfam" id="PF13520">
    <property type="entry name" value="AA_permease_2"/>
    <property type="match status" value="1"/>
</dbReference>
<evidence type="ECO:0008006" key="8">
    <source>
        <dbReference type="Google" id="ProtNLM"/>
    </source>
</evidence>
<gene>
    <name evidence="6" type="ORF">EB796_025178</name>
</gene>
<proteinExistence type="predicted"/>
<evidence type="ECO:0000256" key="2">
    <source>
        <dbReference type="ARBA" id="ARBA00022692"/>
    </source>
</evidence>
<dbReference type="InterPro" id="IPR050598">
    <property type="entry name" value="AminoAcid_Transporter"/>
</dbReference>
<feature type="transmembrane region" description="Helical" evidence="5">
    <location>
        <begin position="66"/>
        <end position="88"/>
    </location>
</feature>
<dbReference type="Proteomes" id="UP000593567">
    <property type="component" value="Unassembled WGS sequence"/>
</dbReference>
<reference evidence="6" key="1">
    <citation type="submission" date="2020-06" db="EMBL/GenBank/DDBJ databases">
        <title>Draft genome of Bugula neritina, a colonial animal packing powerful symbionts and potential medicines.</title>
        <authorList>
            <person name="Rayko M."/>
        </authorList>
    </citation>
    <scope>NUCLEOTIDE SEQUENCE [LARGE SCALE GENOMIC DNA]</scope>
    <source>
        <strain evidence="6">Kwan_BN1</strain>
    </source>
</reference>
<dbReference type="FunFam" id="1.20.1740.10:FF:000092">
    <property type="entry name" value="Putative L-type amino acid transporter 1-like protein MLAS"/>
    <property type="match status" value="1"/>
</dbReference>
<sequence length="175" mass="18646">MAEEAVLKTKEEQASSLLSAEKGAEKGIKLEKSINLFSGITIIVGSIIGSGIFVSPTGVLKGTGSVGLSLLVWVLCGVFSLFGAYCYAELGTMITRSGSDYAYVFEAFGPFYAFLRMWVECTVIKPTLTAIQGLTFAQYIVEPIFSGCEKPATAIKLLAISCISKLESCLSVTIL</sequence>
<evidence type="ECO:0000256" key="1">
    <source>
        <dbReference type="ARBA" id="ARBA00004141"/>
    </source>
</evidence>
<evidence type="ECO:0000256" key="3">
    <source>
        <dbReference type="ARBA" id="ARBA00022989"/>
    </source>
</evidence>
<dbReference type="Gene3D" id="1.20.1740.10">
    <property type="entry name" value="Amino acid/polyamine transporter I"/>
    <property type="match status" value="1"/>
</dbReference>
<dbReference type="PANTHER" id="PTHR11785:SF531">
    <property type="entry name" value="LARGE NEUTRAL AMINO ACIDS TRANSPORTER SMALL SUBUNIT 1"/>
    <property type="match status" value="1"/>
</dbReference>
<keyword evidence="4 5" id="KW-0472">Membrane</keyword>
<dbReference type="PANTHER" id="PTHR11785">
    <property type="entry name" value="AMINO ACID TRANSPORTER"/>
    <property type="match status" value="1"/>
</dbReference>
<evidence type="ECO:0000256" key="5">
    <source>
        <dbReference type="SAM" id="Phobius"/>
    </source>
</evidence>
<comment type="caution">
    <text evidence="6">The sequence shown here is derived from an EMBL/GenBank/DDBJ whole genome shotgun (WGS) entry which is preliminary data.</text>
</comment>
<accession>A0A7J7ISY7</accession>
<evidence type="ECO:0000313" key="6">
    <source>
        <dbReference type="EMBL" id="KAF6016511.1"/>
    </source>
</evidence>
<protein>
    <recommendedName>
        <fullName evidence="8">SLC7A6</fullName>
    </recommendedName>
</protein>
<keyword evidence="3 5" id="KW-1133">Transmembrane helix</keyword>
<dbReference type="OrthoDB" id="10062876at2759"/>
<name>A0A7J7ISY7_BUGNE</name>
<keyword evidence="7" id="KW-1185">Reference proteome</keyword>
<evidence type="ECO:0000313" key="7">
    <source>
        <dbReference type="Proteomes" id="UP000593567"/>
    </source>
</evidence>
<dbReference type="InterPro" id="IPR002293">
    <property type="entry name" value="AA/rel_permease1"/>
</dbReference>
<evidence type="ECO:0000256" key="4">
    <source>
        <dbReference type="ARBA" id="ARBA00023136"/>
    </source>
</evidence>